<evidence type="ECO:0000313" key="2">
    <source>
        <dbReference type="Proteomes" id="UP001316803"/>
    </source>
</evidence>
<dbReference type="EMBL" id="JAKLMC020000033">
    <property type="protein sequence ID" value="KAK5949638.1"/>
    <property type="molecule type" value="Genomic_DNA"/>
</dbReference>
<dbReference type="EC" id="1.14.14.1" evidence="1"/>
<dbReference type="Pfam" id="PF05141">
    <property type="entry name" value="DIT1_PvcA"/>
    <property type="match status" value="1"/>
</dbReference>
<sequence length="506" mass="57112">MGSFCPPTTIHSEIVTTFERNDTTGVLHPSGASEDEQYYEQLLAVAGYRDWPMKDNILPTLYRYQHPATAAGLRFIVYELRGQYGILLKARTDQDGAEELRDYTAYLLTKSGADQPIRKVAFSSDALMLAYRFTSLFEERLLFDAFDLKGWKTAGRKLFMMKVAYYTNKRMMVDLALPAFPCKTTNSEKAASTMPDGAEYEALTTLQSFIHDVEKIYKPGCCISIVSDGHVFADCQGTNDALVTKYNEALKVMHAPIQKKDGCTAERGGIQFYNLDRLLFPDAQASLLWARVPTLQPIRHPVDTKIEEHDDLCRTILVRTQAPPEEYLRDLIKTVPGHAITALYRGFSRFMFEDLACSPDFKDATTSQRKRAAETVAFEMIQRNQSYSRLVEGLMPRYIRLSIHAHDNAGPKFAVRLMPFKPVSDSSGLVVTQEHAVAESHSHLHVPTPWHNSLVDVHDGDGEVETMVCKAKVVEDALKEGKFTGEYVKDHERGGRFVITKVKEEE</sequence>
<dbReference type="PANTHER" id="PTHR37285:SF5">
    <property type="entry name" value="SPORE WALL MATURATION PROTEIN DIT1"/>
    <property type="match status" value="1"/>
</dbReference>
<proteinExistence type="predicted"/>
<reference evidence="1 2" key="1">
    <citation type="submission" date="2022-12" db="EMBL/GenBank/DDBJ databases">
        <title>Genomic features and morphological characterization of a novel Knufia sp. strain isolated from spacecraft assembly facility.</title>
        <authorList>
            <person name="Teixeira M."/>
            <person name="Chander A.M."/>
            <person name="Stajich J.E."/>
            <person name="Venkateswaran K."/>
        </authorList>
    </citation>
    <scope>NUCLEOTIDE SEQUENCE [LARGE SCALE GENOMIC DNA]</scope>
    <source>
        <strain evidence="1 2">FJI-L2-BK-P2</strain>
    </source>
</reference>
<gene>
    <name evidence="1" type="primary">DIT2</name>
    <name evidence="1" type="ORF">OHC33_009235</name>
</gene>
<protein>
    <submittedName>
        <fullName evidence="1">Cytochrome P450-dit2</fullName>
        <ecNumber evidence="1">1.14.14.1</ecNumber>
    </submittedName>
</protein>
<dbReference type="InterPro" id="IPR007817">
    <property type="entry name" value="Isocyanide_synthase_DIT1"/>
</dbReference>
<name>A0AAN8EA34_9EURO</name>
<accession>A0AAN8EA34</accession>
<dbReference type="GO" id="GO:0016712">
    <property type="term" value="F:oxidoreductase activity, acting on paired donors, with incorporation or reduction of molecular oxygen, reduced flavin or flavoprotein as one donor, and incorporation of one atom of oxygen"/>
    <property type="evidence" value="ECO:0007669"/>
    <property type="project" value="UniProtKB-EC"/>
</dbReference>
<organism evidence="1 2">
    <name type="scientific">Knufia fluminis</name>
    <dbReference type="NCBI Taxonomy" id="191047"/>
    <lineage>
        <taxon>Eukaryota</taxon>
        <taxon>Fungi</taxon>
        <taxon>Dikarya</taxon>
        <taxon>Ascomycota</taxon>
        <taxon>Pezizomycotina</taxon>
        <taxon>Eurotiomycetes</taxon>
        <taxon>Chaetothyriomycetidae</taxon>
        <taxon>Chaetothyriales</taxon>
        <taxon>Trichomeriaceae</taxon>
        <taxon>Knufia</taxon>
    </lineage>
</organism>
<evidence type="ECO:0000313" key="1">
    <source>
        <dbReference type="EMBL" id="KAK5949638.1"/>
    </source>
</evidence>
<keyword evidence="2" id="KW-1185">Reference proteome</keyword>
<comment type="caution">
    <text evidence="1">The sequence shown here is derived from an EMBL/GenBank/DDBJ whole genome shotgun (WGS) entry which is preliminary data.</text>
</comment>
<keyword evidence="1" id="KW-0560">Oxidoreductase</keyword>
<dbReference type="PANTHER" id="PTHR37285">
    <property type="entry name" value="SPORE WALL MATURATION PROTEIN DIT1"/>
    <property type="match status" value="1"/>
</dbReference>
<dbReference type="Proteomes" id="UP001316803">
    <property type="component" value="Unassembled WGS sequence"/>
</dbReference>
<dbReference type="AlphaFoldDB" id="A0AAN8EA34"/>